<evidence type="ECO:0000313" key="2">
    <source>
        <dbReference type="Proteomes" id="UP001056336"/>
    </source>
</evidence>
<protein>
    <submittedName>
        <fullName evidence="1">Uncharacterized protein</fullName>
    </submittedName>
</protein>
<reference evidence="1" key="2">
    <citation type="submission" date="2022-05" db="EMBL/GenBank/DDBJ databases">
        <authorList>
            <person name="Kim J.-S."/>
            <person name="Lee K."/>
            <person name="Suh M."/>
            <person name="Eom M."/>
            <person name="Kim J.-S."/>
            <person name="Kim D.-S."/>
            <person name="Ko S.-H."/>
            <person name="Shin Y."/>
            <person name="Lee J.-S."/>
        </authorList>
    </citation>
    <scope>NUCLEOTIDE SEQUENCE</scope>
    <source>
        <strain evidence="1">N237</strain>
    </source>
</reference>
<organism evidence="1 2">
    <name type="scientific">Jatrophihabitans telluris</name>
    <dbReference type="NCBI Taxonomy" id="2038343"/>
    <lineage>
        <taxon>Bacteria</taxon>
        <taxon>Bacillati</taxon>
        <taxon>Actinomycetota</taxon>
        <taxon>Actinomycetes</taxon>
        <taxon>Jatrophihabitantales</taxon>
        <taxon>Jatrophihabitantaceae</taxon>
        <taxon>Jatrophihabitans</taxon>
    </lineage>
</organism>
<gene>
    <name evidence="1" type="ORF">M6D93_01725</name>
</gene>
<proteinExistence type="predicted"/>
<dbReference type="EMBL" id="CP097332">
    <property type="protein sequence ID" value="UQX88734.1"/>
    <property type="molecule type" value="Genomic_DNA"/>
</dbReference>
<name>A0ABY4R108_9ACTN</name>
<sequence length="233" mass="25343">MSCKKNYVERPPRYRRTQINERNHEVMIRRLIAASVTLTATIAVAFTATGTAQARALSHDRQASHTVVAASSLLASPRSARPLLRTLPPDPDTHWRLDDLKRALIGQTVGPAVSTRGGQAKIVKWVASGKYSFRQLTMSRPNVLSVGGRQHPNAIYPQSWWNPGSWDWGSILGSVWDGLWNKCAKGALTGVVGNASGSVIRKLVVRGARVYVGWQGYAVLAISGCVVNLLHAG</sequence>
<evidence type="ECO:0000313" key="1">
    <source>
        <dbReference type="EMBL" id="UQX88734.1"/>
    </source>
</evidence>
<keyword evidence="2" id="KW-1185">Reference proteome</keyword>
<accession>A0ABY4R108</accession>
<reference evidence="1" key="1">
    <citation type="journal article" date="2018" name="Int. J. Syst. Evol. Microbiol.">
        <title>Jatrophihabitans telluris sp. nov., isolated from sediment soil of lava forest wetlands and the emended description of the genus Jatrophihabitans.</title>
        <authorList>
            <person name="Lee K.C."/>
            <person name="Suh M.K."/>
            <person name="Eom M.K."/>
            <person name="Kim K.K."/>
            <person name="Kim J.S."/>
            <person name="Kim D.S."/>
            <person name="Ko S.H."/>
            <person name="Shin Y.K."/>
            <person name="Lee J.S."/>
        </authorList>
    </citation>
    <scope>NUCLEOTIDE SEQUENCE</scope>
    <source>
        <strain evidence="1">N237</strain>
    </source>
</reference>
<dbReference type="Proteomes" id="UP001056336">
    <property type="component" value="Chromosome"/>
</dbReference>
<dbReference type="RefSeq" id="WP_249772445.1">
    <property type="nucleotide sequence ID" value="NZ_CP097332.1"/>
</dbReference>